<feature type="transmembrane region" description="Helical" evidence="1">
    <location>
        <begin position="12"/>
        <end position="27"/>
    </location>
</feature>
<keyword evidence="1" id="KW-1133">Transmembrane helix</keyword>
<dbReference type="EMBL" id="GFTR01002081">
    <property type="protein sequence ID" value="JAW14345.1"/>
    <property type="molecule type" value="Transcribed_RNA"/>
</dbReference>
<feature type="transmembrane region" description="Helical" evidence="1">
    <location>
        <begin position="74"/>
        <end position="99"/>
    </location>
</feature>
<name>A0A224XPC4_9HEMI</name>
<dbReference type="AlphaFoldDB" id="A0A224XPC4"/>
<keyword evidence="1" id="KW-0472">Membrane</keyword>
<organism evidence="2">
    <name type="scientific">Panstrongylus lignarius</name>
    <dbReference type="NCBI Taxonomy" id="156445"/>
    <lineage>
        <taxon>Eukaryota</taxon>
        <taxon>Metazoa</taxon>
        <taxon>Ecdysozoa</taxon>
        <taxon>Arthropoda</taxon>
        <taxon>Hexapoda</taxon>
        <taxon>Insecta</taxon>
        <taxon>Pterygota</taxon>
        <taxon>Neoptera</taxon>
        <taxon>Paraneoptera</taxon>
        <taxon>Hemiptera</taxon>
        <taxon>Heteroptera</taxon>
        <taxon>Panheteroptera</taxon>
        <taxon>Cimicomorpha</taxon>
        <taxon>Reduviidae</taxon>
        <taxon>Triatominae</taxon>
        <taxon>Panstrongylus</taxon>
    </lineage>
</organism>
<accession>A0A224XPC4</accession>
<keyword evidence="1" id="KW-0812">Transmembrane</keyword>
<reference evidence="2" key="1">
    <citation type="journal article" date="2018" name="PLoS Negl. Trop. Dis.">
        <title>An insight into the salivary gland and fat body transcriptome of Panstrongylus lignarius (Hemiptera: Heteroptera), the main vector of Chagas disease in Peru.</title>
        <authorList>
            <person name="Nevoa J.C."/>
            <person name="Mendes M.T."/>
            <person name="da Silva M.V."/>
            <person name="Soares S.C."/>
            <person name="Oliveira C.J.F."/>
            <person name="Ribeiro J.M.C."/>
        </authorList>
    </citation>
    <scope>NUCLEOTIDE SEQUENCE</scope>
</reference>
<feature type="transmembrane region" description="Helical" evidence="1">
    <location>
        <begin position="33"/>
        <end position="53"/>
    </location>
</feature>
<evidence type="ECO:0000256" key="1">
    <source>
        <dbReference type="SAM" id="Phobius"/>
    </source>
</evidence>
<sequence>MCFEDCPVIQRSIKLLMIIISGCWAITQTWTKMIFFTIQAVIYIVVNSVNFALQNPYVKLLTEIISLAMYTTQMCQLIGVPMILAYCNFLPLVLITVLFNTISQDYDNKNCLLHRKYKFTKPE</sequence>
<evidence type="ECO:0000313" key="2">
    <source>
        <dbReference type="EMBL" id="JAW14345.1"/>
    </source>
</evidence>
<proteinExistence type="predicted"/>
<protein>
    <submittedName>
        <fullName evidence="2">Uncharacterized protein</fullName>
    </submittedName>
</protein>